<gene>
    <name evidence="4" type="ORF">EC973_009605</name>
</gene>
<dbReference type="PANTHER" id="PTHR23176:SF134">
    <property type="entry name" value="RHO-TYPE GTPASE-ACTIVATING PROTEIN"/>
    <property type="match status" value="1"/>
</dbReference>
<accession>A0A8H7EQ78</accession>
<comment type="caution">
    <text evidence="4">The sequence shown here is derived from an EMBL/GenBank/DDBJ whole genome shotgun (WGS) entry which is preliminary data.</text>
</comment>
<dbReference type="OrthoDB" id="79452at2759"/>
<feature type="compositionally biased region" description="Polar residues" evidence="2">
    <location>
        <begin position="787"/>
        <end position="812"/>
    </location>
</feature>
<dbReference type="GO" id="GO:0005096">
    <property type="term" value="F:GTPase activator activity"/>
    <property type="evidence" value="ECO:0007669"/>
    <property type="project" value="UniProtKB-KW"/>
</dbReference>
<dbReference type="SUPFAM" id="SSF48350">
    <property type="entry name" value="GTPase activation domain, GAP"/>
    <property type="match status" value="1"/>
</dbReference>
<organism evidence="4 5">
    <name type="scientific">Apophysomyces ossiformis</name>
    <dbReference type="NCBI Taxonomy" id="679940"/>
    <lineage>
        <taxon>Eukaryota</taxon>
        <taxon>Fungi</taxon>
        <taxon>Fungi incertae sedis</taxon>
        <taxon>Mucoromycota</taxon>
        <taxon>Mucoromycotina</taxon>
        <taxon>Mucoromycetes</taxon>
        <taxon>Mucorales</taxon>
        <taxon>Mucorineae</taxon>
        <taxon>Mucoraceae</taxon>
        <taxon>Apophysomyces</taxon>
    </lineage>
</organism>
<name>A0A8H7EQ78_9FUNG</name>
<dbReference type="SUPFAM" id="SSF103657">
    <property type="entry name" value="BAR/IMD domain-like"/>
    <property type="match status" value="1"/>
</dbReference>
<dbReference type="AlphaFoldDB" id="A0A8H7EQ78"/>
<evidence type="ECO:0000313" key="5">
    <source>
        <dbReference type="Proteomes" id="UP000605846"/>
    </source>
</evidence>
<feature type="region of interest" description="Disordered" evidence="2">
    <location>
        <begin position="675"/>
        <end position="818"/>
    </location>
</feature>
<dbReference type="Gene3D" id="1.20.1270.60">
    <property type="entry name" value="Arfaptin homology (AH) domain/BAR domain"/>
    <property type="match status" value="1"/>
</dbReference>
<feature type="compositionally biased region" description="Polar residues" evidence="2">
    <location>
        <begin position="220"/>
        <end position="231"/>
    </location>
</feature>
<evidence type="ECO:0000259" key="3">
    <source>
        <dbReference type="PROSITE" id="PS50238"/>
    </source>
</evidence>
<feature type="compositionally biased region" description="Low complexity" evidence="2">
    <location>
        <begin position="772"/>
        <end position="786"/>
    </location>
</feature>
<dbReference type="GO" id="GO:0007165">
    <property type="term" value="P:signal transduction"/>
    <property type="evidence" value="ECO:0007669"/>
    <property type="project" value="InterPro"/>
</dbReference>
<proteinExistence type="predicted"/>
<dbReference type="Proteomes" id="UP000605846">
    <property type="component" value="Unassembled WGS sequence"/>
</dbReference>
<dbReference type="InterPro" id="IPR050729">
    <property type="entry name" value="Rho-GAP"/>
</dbReference>
<protein>
    <recommendedName>
        <fullName evidence="3">Rho-GAP domain-containing protein</fullName>
    </recommendedName>
</protein>
<evidence type="ECO:0000313" key="4">
    <source>
        <dbReference type="EMBL" id="KAF7725431.1"/>
    </source>
</evidence>
<feature type="domain" description="Rho-GAP" evidence="3">
    <location>
        <begin position="398"/>
        <end position="584"/>
    </location>
</feature>
<feature type="compositionally biased region" description="Polar residues" evidence="2">
    <location>
        <begin position="761"/>
        <end position="771"/>
    </location>
</feature>
<evidence type="ECO:0000256" key="1">
    <source>
        <dbReference type="ARBA" id="ARBA00022468"/>
    </source>
</evidence>
<dbReference type="Gene3D" id="1.10.555.10">
    <property type="entry name" value="Rho GTPase activation protein"/>
    <property type="match status" value="1"/>
</dbReference>
<dbReference type="InterPro" id="IPR008936">
    <property type="entry name" value="Rho_GTPase_activation_prot"/>
</dbReference>
<reference evidence="4" key="1">
    <citation type="submission" date="2020-01" db="EMBL/GenBank/DDBJ databases">
        <title>Genome Sequencing of Three Apophysomyces-Like Fungal Strains Confirms a Novel Fungal Genus in the Mucoromycota with divergent Burkholderia-like Endosymbiotic Bacteria.</title>
        <authorList>
            <person name="Stajich J.E."/>
            <person name="Macias A.M."/>
            <person name="Carter-House D."/>
            <person name="Lovett B."/>
            <person name="Kasson L.R."/>
            <person name="Berry K."/>
            <person name="Grigoriev I."/>
            <person name="Chang Y."/>
            <person name="Spatafora J."/>
            <person name="Kasson M.T."/>
        </authorList>
    </citation>
    <scope>NUCLEOTIDE SEQUENCE</scope>
    <source>
        <strain evidence="4">NRRL A-21654</strain>
    </source>
</reference>
<dbReference type="PANTHER" id="PTHR23176">
    <property type="entry name" value="RHO/RAC/CDC GTPASE-ACTIVATING PROTEIN"/>
    <property type="match status" value="1"/>
</dbReference>
<keyword evidence="1" id="KW-0343">GTPase activation</keyword>
<dbReference type="InterPro" id="IPR000198">
    <property type="entry name" value="RhoGAP_dom"/>
</dbReference>
<dbReference type="EMBL" id="JABAYA010000097">
    <property type="protein sequence ID" value="KAF7725431.1"/>
    <property type="molecule type" value="Genomic_DNA"/>
</dbReference>
<dbReference type="InterPro" id="IPR027267">
    <property type="entry name" value="AH/BAR_dom_sf"/>
</dbReference>
<dbReference type="Pfam" id="PF00620">
    <property type="entry name" value="RhoGAP"/>
    <property type="match status" value="1"/>
</dbReference>
<sequence>MHRNRGRSLSQLQDEEVASIEAHFDYVKRVLKWSISDLDRFINLLKARIAAEETYILSLQKITKQSPGHEIDPTHYFNGVETSFYKATFQYEASINKIISVRVDLIKSLRKEVETLAGDLQEQRRKRVKSVLDEVNTDYTSFRTRDIVKLQKAYSHKCNELQNAQILAQQQQQQLAAQMAAGHGHESEFKDADHLHVSSRMSSDEPRPRLSNESGRDTDASSISSLNNNPTEAIHKKGMGMEGFMAKVRTQIVNAAAAASANSIPVDASKQNLKFAKLKKDISDADLEYRDGIRILERLRKFQIDSANGAMKQIETVLSDKTEATKAVLQSILNTERATISKELMLADNSLREAIAIDSASDLRLFMTDFQKRRFVAPTPIYYENFYYGMCKEILFGSSLEAYAKEHGRTVPLVVTKCIEAVERMGGLQKEGIYRISGRQSNVEMLKHAFEHNEESLVIDSKYDVFTIASVLKIYLREMAQPLFNMAMQNRLEYSHMDEKQRPRMLLQRKLAALSKPHRDTLSAVINHLAKVAAASQVNKMHLQNLSVIFTPAIFHDFNQAENPGEWQSDKVFEDLVLHHESLFKNAEATAAQIPQKGHVSQSSAPAMVGAPSPVVYSPQRQNASAGLLLTSPMQPPIIADSRYADEDSPIITPNQRSSSVSHETLPIAGMMQASGYMPSTTTDTAYPRRSPGTSEKTLVPEPSNKTQSETTESTPSPSVAAPAPCTAPSDGRLSRKSTLRTKGPIPPRQDSLRQKAAQALASTTRAQQPSAPQTPTIAIPQTITPSSAEIQDNPALQDTSPPSPRPSTGNGNDKDKN</sequence>
<keyword evidence="5" id="KW-1185">Reference proteome</keyword>
<feature type="compositionally biased region" description="Low complexity" evidence="2">
    <location>
        <begin position="707"/>
        <end position="730"/>
    </location>
</feature>
<dbReference type="GO" id="GO:0005737">
    <property type="term" value="C:cytoplasm"/>
    <property type="evidence" value="ECO:0007669"/>
    <property type="project" value="TreeGrafter"/>
</dbReference>
<evidence type="ECO:0000256" key="2">
    <source>
        <dbReference type="SAM" id="MobiDB-lite"/>
    </source>
</evidence>
<feature type="compositionally biased region" description="Basic and acidic residues" evidence="2">
    <location>
        <begin position="197"/>
        <end position="219"/>
    </location>
</feature>
<dbReference type="CDD" id="cd00159">
    <property type="entry name" value="RhoGAP"/>
    <property type="match status" value="1"/>
</dbReference>
<feature type="region of interest" description="Disordered" evidence="2">
    <location>
        <begin position="197"/>
        <end position="235"/>
    </location>
</feature>
<dbReference type="PROSITE" id="PS50238">
    <property type="entry name" value="RHOGAP"/>
    <property type="match status" value="1"/>
</dbReference>
<dbReference type="SMART" id="SM00324">
    <property type="entry name" value="RhoGAP"/>
    <property type="match status" value="1"/>
</dbReference>